<dbReference type="AlphaFoldDB" id="A0A1M4Z496"/>
<dbReference type="RefSeq" id="WP_073041747.1">
    <property type="nucleotide sequence ID" value="NZ_FQUO01000005.1"/>
</dbReference>
<dbReference type="PANTHER" id="PTHR33408:SF2">
    <property type="entry name" value="TRANSPOSASE DDE DOMAIN-CONTAINING PROTEIN"/>
    <property type="match status" value="1"/>
</dbReference>
<sequence>MQAGRLYRALNFRGKYTQEACRPNYHPSLLLALYLYGYLNGIRSSRKMAQEYTRNIEVMWLCNNLRPKYHTIADFRKRHATQIRAVFLQFVALMCQWKGVGKKNIAIDGTRFRAQNSRKANYSEEKIRHQLAYII</sequence>
<dbReference type="Proteomes" id="UP000184368">
    <property type="component" value="Unassembled WGS sequence"/>
</dbReference>
<evidence type="ECO:0000313" key="3">
    <source>
        <dbReference type="Proteomes" id="UP000184368"/>
    </source>
</evidence>
<dbReference type="InterPro" id="IPR008490">
    <property type="entry name" value="Transposase_InsH_N"/>
</dbReference>
<gene>
    <name evidence="2" type="ORF">SAMN05444008_10580</name>
</gene>
<feature type="domain" description="Transposase InsH N-terminal" evidence="1">
    <location>
        <begin position="12"/>
        <end position="78"/>
    </location>
</feature>
<protein>
    <submittedName>
        <fullName evidence="2">Transposase domain</fullName>
    </submittedName>
</protein>
<accession>A0A1M4Z496</accession>
<keyword evidence="3" id="KW-1185">Reference proteome</keyword>
<reference evidence="2 3" key="1">
    <citation type="submission" date="2016-11" db="EMBL/GenBank/DDBJ databases">
        <authorList>
            <person name="Jaros S."/>
            <person name="Januszkiewicz K."/>
            <person name="Wedrychowicz H."/>
        </authorList>
    </citation>
    <scope>NUCLEOTIDE SEQUENCE [LARGE SCALE GENOMIC DNA]</scope>
    <source>
        <strain evidence="2 3">DSM 26897</strain>
    </source>
</reference>
<organism evidence="2 3">
    <name type="scientific">Cnuella takakiae</name>
    <dbReference type="NCBI Taxonomy" id="1302690"/>
    <lineage>
        <taxon>Bacteria</taxon>
        <taxon>Pseudomonadati</taxon>
        <taxon>Bacteroidota</taxon>
        <taxon>Chitinophagia</taxon>
        <taxon>Chitinophagales</taxon>
        <taxon>Chitinophagaceae</taxon>
        <taxon>Cnuella</taxon>
    </lineage>
</organism>
<name>A0A1M4Z496_9BACT</name>
<dbReference type="Pfam" id="PF05598">
    <property type="entry name" value="DUF772"/>
    <property type="match status" value="1"/>
</dbReference>
<dbReference type="OrthoDB" id="1121830at2"/>
<evidence type="ECO:0000313" key="2">
    <source>
        <dbReference type="EMBL" id="SHF12795.1"/>
    </source>
</evidence>
<proteinExistence type="predicted"/>
<dbReference type="PANTHER" id="PTHR33408">
    <property type="entry name" value="TRANSPOSASE"/>
    <property type="match status" value="1"/>
</dbReference>
<dbReference type="EMBL" id="FQUO01000005">
    <property type="protein sequence ID" value="SHF12795.1"/>
    <property type="molecule type" value="Genomic_DNA"/>
</dbReference>
<evidence type="ECO:0000259" key="1">
    <source>
        <dbReference type="Pfam" id="PF05598"/>
    </source>
</evidence>